<name>A0A409VV03_9AGAR</name>
<feature type="region of interest" description="Disordered" evidence="1">
    <location>
        <begin position="55"/>
        <end position="110"/>
    </location>
</feature>
<proteinExistence type="predicted"/>
<dbReference type="EMBL" id="NHYE01005553">
    <property type="protein sequence ID" value="PPQ70077.1"/>
    <property type="molecule type" value="Genomic_DNA"/>
</dbReference>
<evidence type="ECO:0000313" key="3">
    <source>
        <dbReference type="Proteomes" id="UP000284706"/>
    </source>
</evidence>
<evidence type="ECO:0000256" key="1">
    <source>
        <dbReference type="SAM" id="MobiDB-lite"/>
    </source>
</evidence>
<dbReference type="OrthoDB" id="2686745at2759"/>
<organism evidence="2 3">
    <name type="scientific">Gymnopilus dilepis</name>
    <dbReference type="NCBI Taxonomy" id="231916"/>
    <lineage>
        <taxon>Eukaryota</taxon>
        <taxon>Fungi</taxon>
        <taxon>Dikarya</taxon>
        <taxon>Basidiomycota</taxon>
        <taxon>Agaricomycotina</taxon>
        <taxon>Agaricomycetes</taxon>
        <taxon>Agaricomycetidae</taxon>
        <taxon>Agaricales</taxon>
        <taxon>Agaricineae</taxon>
        <taxon>Hymenogastraceae</taxon>
        <taxon>Gymnopilus</taxon>
    </lineage>
</organism>
<feature type="compositionally biased region" description="Acidic residues" evidence="1">
    <location>
        <begin position="67"/>
        <end position="83"/>
    </location>
</feature>
<reference evidence="2 3" key="1">
    <citation type="journal article" date="2018" name="Evol. Lett.">
        <title>Horizontal gene cluster transfer increased hallucinogenic mushroom diversity.</title>
        <authorList>
            <person name="Reynolds H.T."/>
            <person name="Vijayakumar V."/>
            <person name="Gluck-Thaler E."/>
            <person name="Korotkin H.B."/>
            <person name="Matheny P.B."/>
            <person name="Slot J.C."/>
        </authorList>
    </citation>
    <scope>NUCLEOTIDE SEQUENCE [LARGE SCALE GENOMIC DNA]</scope>
    <source>
        <strain evidence="2 3">SRW20</strain>
    </source>
</reference>
<dbReference type="Proteomes" id="UP000284706">
    <property type="component" value="Unassembled WGS sequence"/>
</dbReference>
<keyword evidence="3" id="KW-1185">Reference proteome</keyword>
<dbReference type="InParanoid" id="A0A409VV03"/>
<accession>A0A409VV03</accession>
<evidence type="ECO:0000313" key="2">
    <source>
        <dbReference type="EMBL" id="PPQ70077.1"/>
    </source>
</evidence>
<comment type="caution">
    <text evidence="2">The sequence shown here is derived from an EMBL/GenBank/DDBJ whole genome shotgun (WGS) entry which is preliminary data.</text>
</comment>
<sequence>MEPALLRHLPLITNRIQFERVSSPHATSVITPRIQFSSGQLEIDNRSGENAAIHSLPKSSHVSEMLVSDEGESELSDLSDSESEGLRPAWESIPKPPGEPGRPNSGGYNLESQLHGWTPKLFSEISGFVKNLADIQLDMTKSYNKQSRSTIASICSTTADHYPILSKYDNFWPARDILKMHLKYRAETSRKQHRFLKKTAKDGSY</sequence>
<dbReference type="STRING" id="231916.A0A409VV03"/>
<protein>
    <submittedName>
        <fullName evidence="2">Uncharacterized protein</fullName>
    </submittedName>
</protein>
<gene>
    <name evidence="2" type="ORF">CVT26_013411</name>
</gene>
<dbReference type="AlphaFoldDB" id="A0A409VV03"/>